<evidence type="ECO:0000313" key="2">
    <source>
        <dbReference type="EMBL" id="EED17342.1"/>
    </source>
</evidence>
<dbReference type="OMA" id="CLLHSCE"/>
<evidence type="ECO:0000256" key="1">
    <source>
        <dbReference type="ARBA" id="ARBA00023002"/>
    </source>
</evidence>
<name>B8M947_TALSN</name>
<evidence type="ECO:0000313" key="3">
    <source>
        <dbReference type="Proteomes" id="UP000001745"/>
    </source>
</evidence>
<dbReference type="HOGENOM" id="CLU_010194_44_4_1"/>
<dbReference type="Proteomes" id="UP000001745">
    <property type="component" value="Unassembled WGS sequence"/>
</dbReference>
<dbReference type="GO" id="GO:0016491">
    <property type="term" value="F:oxidoreductase activity"/>
    <property type="evidence" value="ECO:0007669"/>
    <property type="project" value="UniProtKB-KW"/>
</dbReference>
<keyword evidence="3" id="KW-1185">Reference proteome</keyword>
<dbReference type="VEuPathDB" id="FungiDB:TSTA_111780"/>
<organism evidence="2 3">
    <name type="scientific">Talaromyces stipitatus (strain ATCC 10500 / CBS 375.48 / QM 6759 / NRRL 1006)</name>
    <name type="common">Penicillium stipitatum</name>
    <dbReference type="NCBI Taxonomy" id="441959"/>
    <lineage>
        <taxon>Eukaryota</taxon>
        <taxon>Fungi</taxon>
        <taxon>Dikarya</taxon>
        <taxon>Ascomycota</taxon>
        <taxon>Pezizomycotina</taxon>
        <taxon>Eurotiomycetes</taxon>
        <taxon>Eurotiomycetidae</taxon>
        <taxon>Eurotiales</taxon>
        <taxon>Trichocomaceae</taxon>
        <taxon>Talaromyces</taxon>
        <taxon>Talaromyces sect. Talaromyces</taxon>
    </lineage>
</organism>
<dbReference type="PANTHER" id="PTHR43157">
    <property type="entry name" value="PHOSPHATIDYLINOSITOL-GLYCAN BIOSYNTHESIS CLASS F PROTEIN-RELATED"/>
    <property type="match status" value="1"/>
</dbReference>
<dbReference type="InterPro" id="IPR002347">
    <property type="entry name" value="SDR_fam"/>
</dbReference>
<keyword evidence="1" id="KW-0560">Oxidoreductase</keyword>
<proteinExistence type="predicted"/>
<dbReference type="SUPFAM" id="SSF51735">
    <property type="entry name" value="NAD(P)-binding Rossmann-fold domains"/>
    <property type="match status" value="1"/>
</dbReference>
<protein>
    <submittedName>
        <fullName evidence="2">Short-chain dehydrogenase/reductase family protein, putative</fullName>
    </submittedName>
</protein>
<dbReference type="OrthoDB" id="542013at2759"/>
<dbReference type="PRINTS" id="PR00081">
    <property type="entry name" value="GDHRDH"/>
</dbReference>
<dbReference type="eggNOG" id="KOG1208">
    <property type="taxonomic scope" value="Eukaryota"/>
</dbReference>
<sequence>MSDEVVHQRLNLPLTITPEKCSGGTYIVTGANTGLGLEAAKHLVAVGAAKVILAVRNIAAGEAAKDRIIKETGKLGTAEVWALDLTSYESVKTFASKAIEELDRIDAVIENAAVASAHGRAEGHLLSMTVNVYSTLLLGVLLLPKLEENAQRYGITPHLTIVTSGASFDTHSKWNEIKDDPLAKMDNESIGLLLWVSAIPLRLHVVFCRSEFADSILYRYPISKLIGIFAIRKLASLLPVSKTGVVLNLVNPGLCKTELSRNAPPAFQQQLSEMHARFGRTAEDGSRTLLHGAVAGKESHGVYLNDCEPADHKLPSWITDEEGNRTQDLLWGALARELEVISPGCIHSII</sequence>
<dbReference type="PhylomeDB" id="B8M947"/>
<gene>
    <name evidence="2" type="ORF">TSTA_111780</name>
</gene>
<dbReference type="STRING" id="441959.B8M947"/>
<dbReference type="RefSeq" id="XP_002481334.1">
    <property type="nucleotide sequence ID" value="XM_002481289.1"/>
</dbReference>
<dbReference type="InterPro" id="IPR036291">
    <property type="entry name" value="NAD(P)-bd_dom_sf"/>
</dbReference>
<dbReference type="Gene3D" id="3.40.50.720">
    <property type="entry name" value="NAD(P)-binding Rossmann-like Domain"/>
    <property type="match status" value="1"/>
</dbReference>
<dbReference type="PANTHER" id="PTHR43157:SF61">
    <property type="entry name" value="DEHYDROGENASE_REDUCTASE FAMILY PROTEIN, PUTATIVE (AFU_ORTHOLOGUE AFUA_3G01250)-RELATED"/>
    <property type="match status" value="1"/>
</dbReference>
<dbReference type="Pfam" id="PF00106">
    <property type="entry name" value="adh_short"/>
    <property type="match status" value="1"/>
</dbReference>
<accession>B8M947</accession>
<dbReference type="GeneID" id="8098833"/>
<dbReference type="EMBL" id="EQ962655">
    <property type="protein sequence ID" value="EED17342.1"/>
    <property type="molecule type" value="Genomic_DNA"/>
</dbReference>
<dbReference type="InParanoid" id="B8M947"/>
<dbReference type="AlphaFoldDB" id="B8M947"/>
<reference evidence="3" key="1">
    <citation type="journal article" date="2015" name="Genome Announc.">
        <title>Genome sequence of the AIDS-associated pathogen Penicillium marneffei (ATCC18224) and its near taxonomic relative Talaromyces stipitatus (ATCC10500).</title>
        <authorList>
            <person name="Nierman W.C."/>
            <person name="Fedorova-Abrams N.D."/>
            <person name="Andrianopoulos A."/>
        </authorList>
    </citation>
    <scope>NUCLEOTIDE SEQUENCE [LARGE SCALE GENOMIC DNA]</scope>
    <source>
        <strain evidence="3">ATCC 10500 / CBS 375.48 / QM 6759 / NRRL 1006</strain>
    </source>
</reference>